<keyword evidence="3" id="KW-1185">Reference proteome</keyword>
<dbReference type="EMBL" id="CAJVQB010048643">
    <property type="protein sequence ID" value="CAG8834088.1"/>
    <property type="molecule type" value="Genomic_DNA"/>
</dbReference>
<feature type="region of interest" description="Disordered" evidence="1">
    <location>
        <begin position="61"/>
        <end position="83"/>
    </location>
</feature>
<name>A0ABN7WKG9_GIGMA</name>
<comment type="caution">
    <text evidence="2">The sequence shown here is derived from an EMBL/GenBank/DDBJ whole genome shotgun (WGS) entry which is preliminary data.</text>
</comment>
<evidence type="ECO:0000313" key="2">
    <source>
        <dbReference type="EMBL" id="CAG8834088.1"/>
    </source>
</evidence>
<proteinExistence type="predicted"/>
<reference evidence="2 3" key="1">
    <citation type="submission" date="2021-06" db="EMBL/GenBank/DDBJ databases">
        <authorList>
            <person name="Kallberg Y."/>
            <person name="Tangrot J."/>
            <person name="Rosling A."/>
        </authorList>
    </citation>
    <scope>NUCLEOTIDE SEQUENCE [LARGE SCALE GENOMIC DNA]</scope>
    <source>
        <strain evidence="2 3">120-4 pot B 10/14</strain>
    </source>
</reference>
<protein>
    <submittedName>
        <fullName evidence="2">45100_t:CDS:1</fullName>
    </submittedName>
</protein>
<feature type="region of interest" description="Disordered" evidence="1">
    <location>
        <begin position="1"/>
        <end position="20"/>
    </location>
</feature>
<evidence type="ECO:0000313" key="3">
    <source>
        <dbReference type="Proteomes" id="UP000789901"/>
    </source>
</evidence>
<gene>
    <name evidence="2" type="ORF">GMARGA_LOCUS31876</name>
</gene>
<sequence>YQSVQGQTLENSSYNTKSVQKTNTKEFIIAPKVLKKNTENSPHNTEGGKNKYQRIHHSAQGQMPENLSHNTKENSPCNAKGVQEQTPKNLSRCKRTNAKEFTICSKTNTKEFIIVHKDKYQRIYHTMPKIFKNTKEFITVSKVPKEQMLENSLPNAEGVQEQIPESLL</sequence>
<accession>A0ABN7WKG9</accession>
<organism evidence="2 3">
    <name type="scientific">Gigaspora margarita</name>
    <dbReference type="NCBI Taxonomy" id="4874"/>
    <lineage>
        <taxon>Eukaryota</taxon>
        <taxon>Fungi</taxon>
        <taxon>Fungi incertae sedis</taxon>
        <taxon>Mucoromycota</taxon>
        <taxon>Glomeromycotina</taxon>
        <taxon>Glomeromycetes</taxon>
        <taxon>Diversisporales</taxon>
        <taxon>Gigasporaceae</taxon>
        <taxon>Gigaspora</taxon>
    </lineage>
</organism>
<feature type="non-terminal residue" evidence="2">
    <location>
        <position position="1"/>
    </location>
</feature>
<evidence type="ECO:0000256" key="1">
    <source>
        <dbReference type="SAM" id="MobiDB-lite"/>
    </source>
</evidence>
<dbReference type="Proteomes" id="UP000789901">
    <property type="component" value="Unassembled WGS sequence"/>
</dbReference>